<dbReference type="RefSeq" id="WP_011591472.1">
    <property type="nucleotide sequence ID" value="NZ_CABEEQ010000002.1"/>
</dbReference>
<dbReference type="AlphaFoldDB" id="A0A2X3A860"/>
<evidence type="ECO:0000313" key="2">
    <source>
        <dbReference type="Proteomes" id="UP000250234"/>
    </source>
</evidence>
<gene>
    <name evidence="1" type="ORF">NCTC8081_02443</name>
</gene>
<dbReference type="Proteomes" id="UP000250234">
    <property type="component" value="Unassembled WGS sequence"/>
</dbReference>
<accession>A0A2X3A860</accession>
<evidence type="ECO:0000313" key="1">
    <source>
        <dbReference type="EMBL" id="SQC08513.1"/>
    </source>
</evidence>
<name>A0A2X3A860_CLOPF</name>
<organism evidence="1 2">
    <name type="scientific">Clostridium perfringens</name>
    <dbReference type="NCBI Taxonomy" id="1502"/>
    <lineage>
        <taxon>Bacteria</taxon>
        <taxon>Bacillati</taxon>
        <taxon>Bacillota</taxon>
        <taxon>Clostridia</taxon>
        <taxon>Eubacteriales</taxon>
        <taxon>Clostridiaceae</taxon>
        <taxon>Clostridium</taxon>
    </lineage>
</organism>
<proteinExistence type="predicted"/>
<protein>
    <submittedName>
        <fullName evidence="1">Uncharacterized protein</fullName>
    </submittedName>
</protein>
<dbReference type="EMBL" id="UAWO01000002">
    <property type="protein sequence ID" value="SQC08513.1"/>
    <property type="molecule type" value="Genomic_DNA"/>
</dbReference>
<reference evidence="1 2" key="1">
    <citation type="submission" date="2018-06" db="EMBL/GenBank/DDBJ databases">
        <authorList>
            <consortium name="Pathogen Informatics"/>
            <person name="Doyle S."/>
        </authorList>
    </citation>
    <scope>NUCLEOTIDE SEQUENCE [LARGE SCALE GENOMIC DNA]</scope>
    <source>
        <strain evidence="1 2">NCTC8081</strain>
    </source>
</reference>
<sequence length="549" mass="65255">MDFDFLDVQHIRMKRIGAYALLFRNSIAKGTWKKYGFSEGYEQDNLIFAVLLYIMEEALKDDMCTIDNIGYFIDEINSIHFKKELSYEECKELAEFIVNTILCDEGKAMYFKAYNFKKVQYEDINISFIKNSMKYIDDVRRVVYSLTDDGYSFILSTLEVEENLKITIHEILLKMHLEKASYDKAVDDIKNIFNQYRIRVKSIEDAIRKIKENPLSYTTEDYEKMMSGNLNLLNEIKKQLIIHRGMVELRINEFLERDIHIRKLNKKEEENLNNLKIIQNYLGRTIDEDQKLLKKHFDLKDVYGMELETISKMALIERFNFRNEVYDKILDNPNKLEDIDIFLRPLLKRELPKKYNINKSLEYQKNINKNYSEEDEELSFEESDFIDEINKKKIEKLKKYNNVIKLILELSMKQGGISLREIQGLIKESNELMKKLIPTVEIFREVIIEMLKHRNININEIREERKNAIENGEIEFQLNKSILEVLDNNSELDSIKEINIKKLIDKDDIKLEGVKTEDGEFKNFICSDILFEAIKEDKNGLFYGRNKNK</sequence>